<dbReference type="PROSITE" id="PS50013">
    <property type="entry name" value="CHROMO_2"/>
    <property type="match status" value="1"/>
</dbReference>
<gene>
    <name evidence="2" type="ORF">E5676_scaffold1280G00070</name>
</gene>
<dbReference type="SUPFAM" id="SSF54160">
    <property type="entry name" value="Chromo domain-like"/>
    <property type="match status" value="1"/>
</dbReference>
<dbReference type="InterPro" id="IPR056924">
    <property type="entry name" value="SH3_Tf2-1"/>
</dbReference>
<proteinExistence type="predicted"/>
<dbReference type="InterPro" id="IPR023780">
    <property type="entry name" value="Chromo_domain"/>
</dbReference>
<dbReference type="PANTHER" id="PTHR46148:SF52">
    <property type="entry name" value="OS04G0603800 PROTEIN"/>
    <property type="match status" value="1"/>
</dbReference>
<dbReference type="Pfam" id="PF24626">
    <property type="entry name" value="SH3_Tf2-1"/>
    <property type="match status" value="1"/>
</dbReference>
<sequence length="307" mass="36114">MWLPWVEYWYNTTFQRALGVSPFQVLYGRKPPPLLFYGEGSTSNSTLDEQLRERNDVLAALRKHLILAQQQMKQYADRKQRHVEYHVGELVFLKIRPYRQLTIRRKRNEKLSPKYFGPYKIVERIGSVTYKLELPASTSIHPVFHVSQLRKVMGNHEEVRPTIQFLNDQLEWRAHPEEILEYQKNKAGSWEVLIVWKGLPQHEASWEDYDGIRQQYPDFHLEDKVPLEGQSNDRHPPINLNNPGMGMVRGGRYNPLLHTELNMITTANKQRCLSSSYSNYHTFHIMKNQNEVRSFTLCLNVDEAPNG</sequence>
<dbReference type="Proteomes" id="UP000321947">
    <property type="component" value="Unassembled WGS sequence"/>
</dbReference>
<evidence type="ECO:0000313" key="3">
    <source>
        <dbReference type="Proteomes" id="UP000321947"/>
    </source>
</evidence>
<evidence type="ECO:0000259" key="1">
    <source>
        <dbReference type="PROSITE" id="PS50013"/>
    </source>
</evidence>
<dbReference type="AlphaFoldDB" id="A0A5D3E0W3"/>
<reference evidence="2 3" key="1">
    <citation type="submission" date="2019-08" db="EMBL/GenBank/DDBJ databases">
        <title>Draft genome sequences of two oriental melons (Cucumis melo L. var makuwa).</title>
        <authorList>
            <person name="Kwon S.-Y."/>
        </authorList>
    </citation>
    <scope>NUCLEOTIDE SEQUENCE [LARGE SCALE GENOMIC DNA]</scope>
    <source>
        <strain evidence="3">cv. Chang Bougi</strain>
        <tissue evidence="2">Leaf</tissue>
    </source>
</reference>
<dbReference type="InterPro" id="IPR036397">
    <property type="entry name" value="RNaseH_sf"/>
</dbReference>
<dbReference type="InterPro" id="IPR000953">
    <property type="entry name" value="Chromo/chromo_shadow_dom"/>
</dbReference>
<dbReference type="Pfam" id="PF00385">
    <property type="entry name" value="Chromo"/>
    <property type="match status" value="1"/>
</dbReference>
<protein>
    <submittedName>
        <fullName evidence="2">Transposon Ty3-G Gag-Pol polyprotein</fullName>
    </submittedName>
</protein>
<dbReference type="Gene3D" id="3.30.420.10">
    <property type="entry name" value="Ribonuclease H-like superfamily/Ribonuclease H"/>
    <property type="match status" value="1"/>
</dbReference>
<dbReference type="GO" id="GO:0003676">
    <property type="term" value="F:nucleic acid binding"/>
    <property type="evidence" value="ECO:0007669"/>
    <property type="project" value="InterPro"/>
</dbReference>
<accession>A0A5D3E0W3</accession>
<dbReference type="EMBL" id="SSTD01001370">
    <property type="protein sequence ID" value="TYK29737.1"/>
    <property type="molecule type" value="Genomic_DNA"/>
</dbReference>
<dbReference type="InterPro" id="IPR016197">
    <property type="entry name" value="Chromo-like_dom_sf"/>
</dbReference>
<name>A0A5D3E0W3_CUCMM</name>
<feature type="domain" description="Chromo" evidence="1">
    <location>
        <begin position="174"/>
        <end position="207"/>
    </location>
</feature>
<dbReference type="PANTHER" id="PTHR46148">
    <property type="entry name" value="CHROMO DOMAIN-CONTAINING PROTEIN"/>
    <property type="match status" value="1"/>
</dbReference>
<comment type="caution">
    <text evidence="2">The sequence shown here is derived from an EMBL/GenBank/DDBJ whole genome shotgun (WGS) entry which is preliminary data.</text>
</comment>
<dbReference type="Gene3D" id="2.40.50.40">
    <property type="match status" value="1"/>
</dbReference>
<organism evidence="2 3">
    <name type="scientific">Cucumis melo var. makuwa</name>
    <name type="common">Oriental melon</name>
    <dbReference type="NCBI Taxonomy" id="1194695"/>
    <lineage>
        <taxon>Eukaryota</taxon>
        <taxon>Viridiplantae</taxon>
        <taxon>Streptophyta</taxon>
        <taxon>Embryophyta</taxon>
        <taxon>Tracheophyta</taxon>
        <taxon>Spermatophyta</taxon>
        <taxon>Magnoliopsida</taxon>
        <taxon>eudicotyledons</taxon>
        <taxon>Gunneridae</taxon>
        <taxon>Pentapetalae</taxon>
        <taxon>rosids</taxon>
        <taxon>fabids</taxon>
        <taxon>Cucurbitales</taxon>
        <taxon>Cucurbitaceae</taxon>
        <taxon>Benincaseae</taxon>
        <taxon>Cucumis</taxon>
    </lineage>
</organism>
<evidence type="ECO:0000313" key="2">
    <source>
        <dbReference type="EMBL" id="TYK29737.1"/>
    </source>
</evidence>